<dbReference type="Gene3D" id="1.25.40.10">
    <property type="entry name" value="Tetratricopeptide repeat domain"/>
    <property type="match status" value="3"/>
</dbReference>
<accession>A0A1I6QNE5</accession>
<keyword evidence="1" id="KW-0677">Repeat</keyword>
<dbReference type="Pfam" id="PF07719">
    <property type="entry name" value="TPR_2"/>
    <property type="match status" value="1"/>
</dbReference>
<sequence>MPLQHNRYFQLASSQRFPLQDMVSTDVDLNDEALHIAQQAQQAYLSSNREEALKLYSEGIVQFPDQPFFHACRSLLNQEMGDEEGAFYDYQVAKGLDFNYHIFLEWLENRSLTQKKVSAYNQLKKLLEDALEATQQFDYKYALALYTYAVNKFSGDADVLVYRGALYMRLLCYDKALADFEEALYLSPAHFQALLSRAKLFEAIHENDRAKADFDKAAQLQPENSLIYEERGNFLINIQDYPNAIADFDKLIALLPEDFYVFALRADLREKMESWEEALADYTKAIELNPYYSDLYAYRASIKERLGDMDGAMADRKLYEEMENED</sequence>
<dbReference type="EMBL" id="FOZZ01000002">
    <property type="protein sequence ID" value="SFS53965.1"/>
    <property type="molecule type" value="Genomic_DNA"/>
</dbReference>
<gene>
    <name evidence="4" type="ORF">SAMN05660206_102439</name>
</gene>
<keyword evidence="5" id="KW-1185">Reference proteome</keyword>
<dbReference type="InterPro" id="IPR050498">
    <property type="entry name" value="Ycf3"/>
</dbReference>
<evidence type="ECO:0000313" key="4">
    <source>
        <dbReference type="EMBL" id="SFS53965.1"/>
    </source>
</evidence>
<dbReference type="InterPro" id="IPR013105">
    <property type="entry name" value="TPR_2"/>
</dbReference>
<keyword evidence="2 3" id="KW-0802">TPR repeat</keyword>
<proteinExistence type="predicted"/>
<reference evidence="4 5" key="1">
    <citation type="submission" date="2016-10" db="EMBL/GenBank/DDBJ databases">
        <authorList>
            <person name="de Groot N.N."/>
        </authorList>
    </citation>
    <scope>NUCLEOTIDE SEQUENCE [LARGE SCALE GENOMIC DNA]</scope>
    <source>
        <strain evidence="4 5">DSM 22789</strain>
    </source>
</reference>
<feature type="repeat" description="TPR" evidence="3">
    <location>
        <begin position="225"/>
        <end position="258"/>
    </location>
</feature>
<organism evidence="4 5">
    <name type="scientific">Sphingobacterium wenxiniae</name>
    <dbReference type="NCBI Taxonomy" id="683125"/>
    <lineage>
        <taxon>Bacteria</taxon>
        <taxon>Pseudomonadati</taxon>
        <taxon>Bacteroidota</taxon>
        <taxon>Sphingobacteriia</taxon>
        <taxon>Sphingobacteriales</taxon>
        <taxon>Sphingobacteriaceae</taxon>
        <taxon>Sphingobacterium</taxon>
    </lineage>
</organism>
<evidence type="ECO:0000256" key="3">
    <source>
        <dbReference type="PROSITE-ProRule" id="PRU00339"/>
    </source>
</evidence>
<dbReference type="STRING" id="683125.SAMN05660206_102439"/>
<dbReference type="InterPro" id="IPR011990">
    <property type="entry name" value="TPR-like_helical_dom_sf"/>
</dbReference>
<dbReference type="InterPro" id="IPR019734">
    <property type="entry name" value="TPR_rpt"/>
</dbReference>
<dbReference type="Proteomes" id="UP000198785">
    <property type="component" value="Unassembled WGS sequence"/>
</dbReference>
<dbReference type="PANTHER" id="PTHR44858:SF1">
    <property type="entry name" value="UDP-N-ACETYLGLUCOSAMINE--PEPTIDE N-ACETYLGLUCOSAMINYLTRANSFERASE SPINDLY-RELATED"/>
    <property type="match status" value="1"/>
</dbReference>
<feature type="repeat" description="TPR" evidence="3">
    <location>
        <begin position="157"/>
        <end position="190"/>
    </location>
</feature>
<evidence type="ECO:0000313" key="5">
    <source>
        <dbReference type="Proteomes" id="UP000198785"/>
    </source>
</evidence>
<dbReference type="SMART" id="SM00028">
    <property type="entry name" value="TPR"/>
    <property type="match status" value="5"/>
</dbReference>
<dbReference type="PANTHER" id="PTHR44858">
    <property type="entry name" value="TETRATRICOPEPTIDE REPEAT PROTEIN 6"/>
    <property type="match status" value="1"/>
</dbReference>
<evidence type="ECO:0000256" key="2">
    <source>
        <dbReference type="ARBA" id="ARBA00022803"/>
    </source>
</evidence>
<dbReference type="SUPFAM" id="SSF48452">
    <property type="entry name" value="TPR-like"/>
    <property type="match status" value="2"/>
</dbReference>
<protein>
    <submittedName>
        <fullName evidence="4">Tetratricopeptide repeat-containing protein</fullName>
    </submittedName>
</protein>
<dbReference type="OrthoDB" id="712930at2"/>
<name>A0A1I6QNE5_9SPHI</name>
<feature type="repeat" description="TPR" evidence="3">
    <location>
        <begin position="259"/>
        <end position="292"/>
    </location>
</feature>
<feature type="repeat" description="TPR" evidence="3">
    <location>
        <begin position="191"/>
        <end position="224"/>
    </location>
</feature>
<dbReference type="PROSITE" id="PS50005">
    <property type="entry name" value="TPR"/>
    <property type="match status" value="4"/>
</dbReference>
<dbReference type="AlphaFoldDB" id="A0A1I6QNE5"/>
<evidence type="ECO:0000256" key="1">
    <source>
        <dbReference type="ARBA" id="ARBA00022737"/>
    </source>
</evidence>